<comment type="caution">
    <text evidence="3">The sequence shown here is derived from an EMBL/GenBank/DDBJ whole genome shotgun (WGS) entry which is preliminary data.</text>
</comment>
<name>A0ABS6XQY9_9FLAO</name>
<evidence type="ECO:0000313" key="4">
    <source>
        <dbReference type="Proteomes" id="UP000812031"/>
    </source>
</evidence>
<feature type="signal peptide" evidence="1">
    <location>
        <begin position="1"/>
        <end position="20"/>
    </location>
</feature>
<dbReference type="RefSeq" id="WP_219315635.1">
    <property type="nucleotide sequence ID" value="NZ_JAHWYN010000001.1"/>
</dbReference>
<keyword evidence="1" id="KW-0732">Signal</keyword>
<dbReference type="PROSITE" id="PS51257">
    <property type="entry name" value="PROKAR_LIPOPROTEIN"/>
    <property type="match status" value="1"/>
</dbReference>
<protein>
    <submittedName>
        <fullName evidence="3">DUF5017 domain-containing protein</fullName>
    </submittedName>
</protein>
<evidence type="ECO:0000259" key="2">
    <source>
        <dbReference type="Pfam" id="PF18942"/>
    </source>
</evidence>
<keyword evidence="4" id="KW-1185">Reference proteome</keyword>
<dbReference type="EMBL" id="JAHWYN010000001">
    <property type="protein sequence ID" value="MBW4359091.1"/>
    <property type="molecule type" value="Genomic_DNA"/>
</dbReference>
<feature type="chain" id="PRO_5047054392" evidence="1">
    <location>
        <begin position="21"/>
        <end position="449"/>
    </location>
</feature>
<reference evidence="3 4" key="1">
    <citation type="submission" date="2021-07" db="EMBL/GenBank/DDBJ databases">
        <title>Flavobacterium sp. nov. isolated from sediment on the Taihu Lake.</title>
        <authorList>
            <person name="Qu J.-H."/>
        </authorList>
    </citation>
    <scope>NUCLEOTIDE SEQUENCE [LARGE SCALE GENOMIC DNA]</scope>
    <source>
        <strain evidence="3 4">NAS39</strain>
    </source>
</reference>
<evidence type="ECO:0000313" key="3">
    <source>
        <dbReference type="EMBL" id="MBW4359091.1"/>
    </source>
</evidence>
<dbReference type="InterPro" id="IPR043744">
    <property type="entry name" value="DUF5689"/>
</dbReference>
<feature type="domain" description="DUF5689" evidence="2">
    <location>
        <begin position="40"/>
        <end position="269"/>
    </location>
</feature>
<dbReference type="Proteomes" id="UP000812031">
    <property type="component" value="Unassembled WGS sequence"/>
</dbReference>
<gene>
    <name evidence="3" type="ORF">KZH69_01200</name>
</gene>
<organism evidence="3 4">
    <name type="scientific">Flavobacterium taihuense</name>
    <dbReference type="NCBI Taxonomy" id="2857508"/>
    <lineage>
        <taxon>Bacteria</taxon>
        <taxon>Pseudomonadati</taxon>
        <taxon>Bacteroidota</taxon>
        <taxon>Flavobacteriia</taxon>
        <taxon>Flavobacteriales</taxon>
        <taxon>Flavobacteriaceae</taxon>
        <taxon>Flavobacterium</taxon>
    </lineage>
</organism>
<sequence>MNLKFYTVFLAVAMTFGSCAKEEFDVPKLTCTQPDLIVNRTVEEVRASTSSIVTQYTYDDIIEAYVVSSDEDGNFFKMISFQTLATSTTPAMGFSVPVDASNTYIDFRLGNKVYIKMKNQYTDIYFGGMRIGSIYVNTYNEGGVGRISPNDYKNVLNASCTMVSEELLVRSISITDLLKDSNINTLVELSEVQFTKDAIGRHYYEESNDVGGGTNWSLMDKLGNQVLFRTSSFADFAAKIVPDGSGKVRGVLTKFGSDYQLLARSEKDVVLTGTAAVPFFSENFQSVETNTKLNLPGWSNMVQKGTKFWLGTVYAGNGYAEFNTTGTKVVSNIAWLISPKIDMDLQTHEVLTFRSAQHHLDVDSPLNSLEVYISNDFDGLNITKATWVPLTVVLPKQATPWYQFVGSGGVDLSTYTGEINIAFKYTGSGKNLALDGAFQVDDVQIFGNK</sequence>
<proteinExistence type="predicted"/>
<dbReference type="Pfam" id="PF18942">
    <property type="entry name" value="DUF5689"/>
    <property type="match status" value="1"/>
</dbReference>
<evidence type="ECO:0000256" key="1">
    <source>
        <dbReference type="SAM" id="SignalP"/>
    </source>
</evidence>
<accession>A0ABS6XQY9</accession>